<reference evidence="4" key="1">
    <citation type="journal article" date="2021" name="PeerJ">
        <title>Extensive microbial diversity within the chicken gut microbiome revealed by metagenomics and culture.</title>
        <authorList>
            <person name="Gilroy R."/>
            <person name="Ravi A."/>
            <person name="Getino M."/>
            <person name="Pursley I."/>
            <person name="Horton D.L."/>
            <person name="Alikhan N.F."/>
            <person name="Baker D."/>
            <person name="Gharbi K."/>
            <person name="Hall N."/>
            <person name="Watson M."/>
            <person name="Adriaenssens E.M."/>
            <person name="Foster-Nyarko E."/>
            <person name="Jarju S."/>
            <person name="Secka A."/>
            <person name="Antonio M."/>
            <person name="Oren A."/>
            <person name="Chaudhuri R.R."/>
            <person name="La Ragione R."/>
            <person name="Hildebrand F."/>
            <person name="Pallen M.J."/>
        </authorList>
    </citation>
    <scope>NUCLEOTIDE SEQUENCE</scope>
    <source>
        <strain evidence="4">1719</strain>
    </source>
</reference>
<protein>
    <submittedName>
        <fullName evidence="4">Prolyl oligopeptidase family serine peptidase</fullName>
    </submittedName>
</protein>
<accession>A0A9D1W7Z6</accession>
<dbReference type="EMBL" id="DXEZ01000136">
    <property type="protein sequence ID" value="HIX54344.1"/>
    <property type="molecule type" value="Genomic_DNA"/>
</dbReference>
<proteinExistence type="predicted"/>
<feature type="domain" description="Peptidase S9 prolyl oligopeptidase catalytic" evidence="3">
    <location>
        <begin position="125"/>
        <end position="160"/>
    </location>
</feature>
<evidence type="ECO:0000313" key="5">
    <source>
        <dbReference type="Proteomes" id="UP000824156"/>
    </source>
</evidence>
<dbReference type="Gene3D" id="3.40.50.1820">
    <property type="entry name" value="alpha/beta hydrolase"/>
    <property type="match status" value="1"/>
</dbReference>
<dbReference type="Proteomes" id="UP000824156">
    <property type="component" value="Unassembled WGS sequence"/>
</dbReference>
<dbReference type="InterPro" id="IPR001375">
    <property type="entry name" value="Peptidase_S9_cat"/>
</dbReference>
<dbReference type="GO" id="GO:0006508">
    <property type="term" value="P:proteolysis"/>
    <property type="evidence" value="ECO:0007669"/>
    <property type="project" value="InterPro"/>
</dbReference>
<dbReference type="SUPFAM" id="SSF53474">
    <property type="entry name" value="alpha/beta-Hydrolases"/>
    <property type="match status" value="1"/>
</dbReference>
<evidence type="ECO:0000259" key="3">
    <source>
        <dbReference type="Pfam" id="PF00326"/>
    </source>
</evidence>
<dbReference type="Pfam" id="PF00326">
    <property type="entry name" value="Peptidase_S9"/>
    <property type="match status" value="1"/>
</dbReference>
<feature type="non-terminal residue" evidence="4">
    <location>
        <position position="160"/>
    </location>
</feature>
<sequence>MILVIFSLPLKGQEKELVEKIKVLERSVENLSYELDKALKSSDDALLFNFVEDIAHYDKVRLTGPAAKVFNPTAKGAGNPLVFWSYIFIPKDMNFDAEKAPLVVLVHGGVHGNFGLSNKHILRELLAQGYVVAAPEYRGSTGYGRAFQRKIDYGGKEIDD</sequence>
<gene>
    <name evidence="4" type="ORF">H9853_04910</name>
</gene>
<dbReference type="PANTHER" id="PTHR42776:SF27">
    <property type="entry name" value="DIPEPTIDYL PEPTIDASE FAMILY MEMBER 6"/>
    <property type="match status" value="1"/>
</dbReference>
<comment type="caution">
    <text evidence="4">The sequence shown here is derived from an EMBL/GenBank/DDBJ whole genome shotgun (WGS) entry which is preliminary data.</text>
</comment>
<evidence type="ECO:0000256" key="2">
    <source>
        <dbReference type="SAM" id="Coils"/>
    </source>
</evidence>
<reference evidence="4" key="2">
    <citation type="submission" date="2021-04" db="EMBL/GenBank/DDBJ databases">
        <authorList>
            <person name="Gilroy R."/>
        </authorList>
    </citation>
    <scope>NUCLEOTIDE SEQUENCE</scope>
    <source>
        <strain evidence="4">1719</strain>
    </source>
</reference>
<dbReference type="GO" id="GO:0004252">
    <property type="term" value="F:serine-type endopeptidase activity"/>
    <property type="evidence" value="ECO:0007669"/>
    <property type="project" value="TreeGrafter"/>
</dbReference>
<keyword evidence="2" id="KW-0175">Coiled coil</keyword>
<evidence type="ECO:0000313" key="4">
    <source>
        <dbReference type="EMBL" id="HIX54344.1"/>
    </source>
</evidence>
<name>A0A9D1W7Z6_9SPHI</name>
<keyword evidence="1" id="KW-0378">Hydrolase</keyword>
<dbReference type="AlphaFoldDB" id="A0A9D1W7Z6"/>
<dbReference type="PANTHER" id="PTHR42776">
    <property type="entry name" value="SERINE PEPTIDASE S9 FAMILY MEMBER"/>
    <property type="match status" value="1"/>
</dbReference>
<organism evidence="4 5">
    <name type="scientific">Candidatus Sphingobacterium stercoripullorum</name>
    <dbReference type="NCBI Taxonomy" id="2838759"/>
    <lineage>
        <taxon>Bacteria</taxon>
        <taxon>Pseudomonadati</taxon>
        <taxon>Bacteroidota</taxon>
        <taxon>Sphingobacteriia</taxon>
        <taxon>Sphingobacteriales</taxon>
        <taxon>Sphingobacteriaceae</taxon>
        <taxon>Sphingobacterium</taxon>
    </lineage>
</organism>
<evidence type="ECO:0000256" key="1">
    <source>
        <dbReference type="ARBA" id="ARBA00022801"/>
    </source>
</evidence>
<dbReference type="InterPro" id="IPR029058">
    <property type="entry name" value="AB_hydrolase_fold"/>
</dbReference>
<feature type="coiled-coil region" evidence="2">
    <location>
        <begin position="14"/>
        <end position="41"/>
    </location>
</feature>